<feature type="signal peptide" evidence="1">
    <location>
        <begin position="1"/>
        <end position="19"/>
    </location>
</feature>
<feature type="chain" id="PRO_5045795822" description="DUF1795 domain-containing protein" evidence="1">
    <location>
        <begin position="20"/>
        <end position="169"/>
    </location>
</feature>
<dbReference type="RefSeq" id="WP_201686825.1">
    <property type="nucleotide sequence ID" value="NZ_JAEQND010000001.1"/>
</dbReference>
<keyword evidence="3" id="KW-1185">Reference proteome</keyword>
<reference evidence="2 3" key="1">
    <citation type="journal article" date="2017" name="Int. J. Syst. Evol. Microbiol.">
        <title>Ramlibacter alkalitolerans sp. nov., alkali-tolerant bacterium isolated from soil of ginseng.</title>
        <authorList>
            <person name="Lee D.H."/>
            <person name="Cha C.J."/>
        </authorList>
    </citation>
    <scope>NUCLEOTIDE SEQUENCE [LARGE SCALE GENOMIC DNA]</scope>
    <source>
        <strain evidence="2 3">KACC 19305</strain>
    </source>
</reference>
<gene>
    <name evidence="2" type="ORF">JI746_00530</name>
</gene>
<protein>
    <recommendedName>
        <fullName evidence="4">DUF1795 domain-containing protein</fullName>
    </recommendedName>
</protein>
<sequence>MKKLVAAFALALFPLLVPAQERALRAGTLSVEFPQEWNFRASAQRAEGHGPEGELVLVNFRVLHPGAPAEVVAQHWTVLRNFARDEMPGLAAGKDTQVIRAVTESPLQDARVEFSSVSKRLREGRDAYFLQYLLGSRRTIAYFTVEGFGDALQAAARFEKILATQRWQE</sequence>
<comment type="caution">
    <text evidence="2">The sequence shown here is derived from an EMBL/GenBank/DDBJ whole genome shotgun (WGS) entry which is preliminary data.</text>
</comment>
<proteinExistence type="predicted"/>
<evidence type="ECO:0000313" key="2">
    <source>
        <dbReference type="EMBL" id="MBL0423573.1"/>
    </source>
</evidence>
<evidence type="ECO:0000256" key="1">
    <source>
        <dbReference type="SAM" id="SignalP"/>
    </source>
</evidence>
<keyword evidence="1" id="KW-0732">Signal</keyword>
<accession>A0ABS1JH76</accession>
<dbReference type="EMBL" id="JAEQND010000001">
    <property type="protein sequence ID" value="MBL0423573.1"/>
    <property type="molecule type" value="Genomic_DNA"/>
</dbReference>
<evidence type="ECO:0000313" key="3">
    <source>
        <dbReference type="Proteomes" id="UP000622707"/>
    </source>
</evidence>
<name>A0ABS1JH76_9BURK</name>
<evidence type="ECO:0008006" key="4">
    <source>
        <dbReference type="Google" id="ProtNLM"/>
    </source>
</evidence>
<organism evidence="2 3">
    <name type="scientific">Ramlibacter alkalitolerans</name>
    <dbReference type="NCBI Taxonomy" id="2039631"/>
    <lineage>
        <taxon>Bacteria</taxon>
        <taxon>Pseudomonadati</taxon>
        <taxon>Pseudomonadota</taxon>
        <taxon>Betaproteobacteria</taxon>
        <taxon>Burkholderiales</taxon>
        <taxon>Comamonadaceae</taxon>
        <taxon>Ramlibacter</taxon>
    </lineage>
</organism>
<dbReference type="Proteomes" id="UP000622707">
    <property type="component" value="Unassembled WGS sequence"/>
</dbReference>